<proteinExistence type="predicted"/>
<accession>A0A1H2ZX83</accession>
<dbReference type="Proteomes" id="UP000182573">
    <property type="component" value="Unassembled WGS sequence"/>
</dbReference>
<protein>
    <submittedName>
        <fullName evidence="1">Uncharacterized protein</fullName>
    </submittedName>
</protein>
<dbReference type="STRING" id="28442.SAMN05443574_11934"/>
<gene>
    <name evidence="1" type="ORF">SAMN05443574_11934</name>
</gene>
<name>A0A1H2ZX83_HALVA</name>
<evidence type="ECO:0000313" key="1">
    <source>
        <dbReference type="EMBL" id="SDX21937.1"/>
    </source>
</evidence>
<evidence type="ECO:0000313" key="2">
    <source>
        <dbReference type="Proteomes" id="UP000182573"/>
    </source>
</evidence>
<dbReference type="EMBL" id="FNOF01000019">
    <property type="protein sequence ID" value="SDX21937.1"/>
    <property type="molecule type" value="Genomic_DNA"/>
</dbReference>
<sequence length="512" mass="58255">MPPEWGADVRPLIKDGVQAVIEQHSDVDVDPPTRTFNQLSTGGFMQNTEEVSAPAPGDLFDDRDLFDTLYAGEFAEAAQVIYDQLSDPPDDDQLSEANRVESIERGLFEFVGVVLNYAGEFQFDEDAFTAAFEEQFEPRFTDREYSRFLLVLKNTSIEPDIKIDLETEIQGSPDYLGPYAVDTLRIRPLDRLEEAGIATHEAPGTSVLEPVETLDAGGPNAALEIGLRRRRPYREIAREIDDTEISPWERPDFDVTPADVYPWQQLTEVIEYLAASVRRCLRLLCPLGIVGYEKGYNVVPGWETYHGISTPVTFELEFECPSSTTGTHIAEDRALEIPRLWRDHRHRIAPGHDKFQNPLARFERMFSRESLEDQLVDCVVGCETTVLKGGSPGGNRYRLGVRTAVLLGEQNARNWSSKRIGEFFRTLYDYRNKVVHEDTTLPDEPSDGEWITVEDEEFLASTFLIRARELYADLILEYLDLIVPQDASIEDVNEQIDNRTLENCTEIREQLF</sequence>
<dbReference type="AlphaFoldDB" id="A0A1H2ZX83"/>
<dbReference type="RefSeq" id="WP_004516375.1">
    <property type="nucleotide sequence ID" value="NZ_FNOF01000019.1"/>
</dbReference>
<reference evidence="1 2" key="1">
    <citation type="submission" date="2016-10" db="EMBL/GenBank/DDBJ databases">
        <authorList>
            <person name="de Groot N.N."/>
        </authorList>
    </citation>
    <scope>NUCLEOTIDE SEQUENCE [LARGE SCALE GENOMIC DNA]</scope>
    <source>
        <strain evidence="1 2">DSM 3756</strain>
    </source>
</reference>
<organism evidence="1 2">
    <name type="scientific">Haloarcula vallismortis</name>
    <name type="common">Halobacterium vallismortis</name>
    <dbReference type="NCBI Taxonomy" id="28442"/>
    <lineage>
        <taxon>Archaea</taxon>
        <taxon>Methanobacteriati</taxon>
        <taxon>Methanobacteriota</taxon>
        <taxon>Stenosarchaea group</taxon>
        <taxon>Halobacteria</taxon>
        <taxon>Halobacteriales</taxon>
        <taxon>Haloarculaceae</taxon>
        <taxon>Haloarcula</taxon>
    </lineage>
</organism>